<gene>
    <name evidence="3" type="ORF">UCRPC4_g01772</name>
</gene>
<proteinExistence type="predicted"/>
<evidence type="ECO:0000256" key="1">
    <source>
        <dbReference type="PROSITE-ProRule" id="PRU00087"/>
    </source>
</evidence>
<sequence length="248" mass="27831">MAEEYAASITSIVASGPILLGGWSLGGLLSLEISRVLQEETSTSVAGLVMLDSPCPFTWRYLRDQMTDYVHRIPMKKSSQMRDNIEKRFYACSGLVDAWEMPLWGRCSQASSPASTESSSSHHKDYSLCKTYEYHPLNAAPHVVSINEDGDEFPNSPLRAGIHNLSQCHCCPEVSEQRHNPPPTVLIRATEYLLDQDNKIKGSDIDIDLDRNRKLLGWEHYPYDFIKSVYDIGTNHFDVFNSSLTNGG</sequence>
<evidence type="ECO:0000313" key="4">
    <source>
        <dbReference type="Proteomes" id="UP000053317"/>
    </source>
</evidence>
<dbReference type="InterPro" id="IPR001031">
    <property type="entry name" value="Thioesterase"/>
</dbReference>
<evidence type="ECO:0000259" key="2">
    <source>
        <dbReference type="Pfam" id="PF00975"/>
    </source>
</evidence>
<dbReference type="OrthoDB" id="10253869at2759"/>
<accession>A0A0G2GQ63</accession>
<dbReference type="Proteomes" id="UP000053317">
    <property type="component" value="Unassembled WGS sequence"/>
</dbReference>
<dbReference type="Pfam" id="PF00975">
    <property type="entry name" value="Thioesterase"/>
    <property type="match status" value="1"/>
</dbReference>
<dbReference type="PROSITE" id="PS50194">
    <property type="entry name" value="FILAMIN_REPEAT"/>
    <property type="match status" value="1"/>
</dbReference>
<dbReference type="SUPFAM" id="SSF53474">
    <property type="entry name" value="alpha/beta-Hydrolases"/>
    <property type="match status" value="1"/>
</dbReference>
<protein>
    <submittedName>
        <fullName evidence="3">Putative thioesterase domain containing protein</fullName>
    </submittedName>
</protein>
<reference evidence="3 4" key="1">
    <citation type="submission" date="2015-05" db="EMBL/GenBank/DDBJ databases">
        <title>Distinctive expansion of gene families associated with plant cell wall degradation and secondary metabolism in the genomes of grapevine trunk pathogens.</title>
        <authorList>
            <person name="Lawrence D.P."/>
            <person name="Travadon R."/>
            <person name="Rolshausen P.E."/>
            <person name="Baumgartner K."/>
        </authorList>
    </citation>
    <scope>NUCLEOTIDE SEQUENCE [LARGE SCALE GENOMIC DNA]</scope>
    <source>
        <strain evidence="3">UCRPC4</strain>
    </source>
</reference>
<dbReference type="Gene3D" id="3.40.50.1820">
    <property type="entry name" value="alpha/beta hydrolase"/>
    <property type="match status" value="1"/>
</dbReference>
<organism evidence="3 4">
    <name type="scientific">Phaeomoniella chlamydospora</name>
    <name type="common">Phaeoacremonium chlamydosporum</name>
    <dbReference type="NCBI Taxonomy" id="158046"/>
    <lineage>
        <taxon>Eukaryota</taxon>
        <taxon>Fungi</taxon>
        <taxon>Dikarya</taxon>
        <taxon>Ascomycota</taxon>
        <taxon>Pezizomycotina</taxon>
        <taxon>Eurotiomycetes</taxon>
        <taxon>Chaetothyriomycetidae</taxon>
        <taxon>Phaeomoniellales</taxon>
        <taxon>Phaeomoniellaceae</taxon>
        <taxon>Phaeomoniella</taxon>
    </lineage>
</organism>
<dbReference type="EMBL" id="LCWF01000041">
    <property type="protein sequence ID" value="KKY25508.1"/>
    <property type="molecule type" value="Genomic_DNA"/>
</dbReference>
<dbReference type="AlphaFoldDB" id="A0A0G2GQ63"/>
<feature type="repeat" description="Filamin" evidence="1">
    <location>
        <begin position="133"/>
        <end position="162"/>
    </location>
</feature>
<evidence type="ECO:0000313" key="3">
    <source>
        <dbReference type="EMBL" id="KKY25508.1"/>
    </source>
</evidence>
<dbReference type="InterPro" id="IPR017868">
    <property type="entry name" value="Filamin/ABP280_repeat-like"/>
</dbReference>
<reference evidence="3 4" key="2">
    <citation type="submission" date="2015-05" db="EMBL/GenBank/DDBJ databases">
        <authorList>
            <person name="Morales-Cruz A."/>
            <person name="Amrine K.C."/>
            <person name="Cantu D."/>
        </authorList>
    </citation>
    <scope>NUCLEOTIDE SEQUENCE [LARGE SCALE GENOMIC DNA]</scope>
    <source>
        <strain evidence="3">UCRPC4</strain>
    </source>
</reference>
<keyword evidence="4" id="KW-1185">Reference proteome</keyword>
<dbReference type="InterPro" id="IPR029058">
    <property type="entry name" value="AB_hydrolase_fold"/>
</dbReference>
<feature type="domain" description="Thioesterase" evidence="2">
    <location>
        <begin position="1"/>
        <end position="62"/>
    </location>
</feature>
<comment type="caution">
    <text evidence="3">The sequence shown here is derived from an EMBL/GenBank/DDBJ whole genome shotgun (WGS) entry which is preliminary data.</text>
</comment>
<name>A0A0G2GQ63_PHACM</name>